<sequence>MSSRESDNAQPQPRRGGPDAYPSGTPPYGTGLPGGLGADQAAGRTPAPRAGEPEAPKSTETTLTTRVRINIPGSRPIPPVVVQSKVKDEKPAEPSGPRHRGSAGDPVLGVMDAGARTGTPPTLPPEWQEPAAPKAPKGGPDGGDTGEWFKPRQKGRPEPAPAAAPAPAPAGPDRSAAERSAAERPAPGADRPAPRPSGAPASPFAPADPVASRTGGHPLPRQEDPFAAPQDPFRAAAQDPFAGGAPQDPFADRDPFQDPFTAPQARPAQDPFAQQQPEQPARQQHRPQPAPRPNGANPVNGANPAGDANPAGGVNGATDPFAAPRPGPGGGQPQSQPPQAAGEPEDTQIGGFDPITGDEPAPGAGISDPPTTQLFLKSPNGGDPFADDPRPRQGADGGGRFADQPAPQPFPGGPRAAQPKPAPAAPAAEQPAGPGAPAAPAAKSAGNAGDAGGGKKKGGGGRKLLVTALVAVVFIGAAAYGAGLMLNQSDIPKGTTVLGTDIGGDSRDQAVKALDGSVAKVGQQPVRVKVGEQSLTLDPASAGLSFDTTATVDALTRHSYNPVDVLGSLTGDAKAVEPQVRVDRAKLKAALDDLGAKSGQGLPEGYVRFTEAGTAEVVPGGGGKALDSAGAADLVEQAFRSRAAGKPDAEVVLPVTDAQPKVGQDVLQAAADGLGKQVLAGNVTVVSGTAQFAFGRNTAAAALVLAPDATGAVVLKWDLDKLGQAVGTVFSKQKTTRNGQKVPITAQDVADAIAQGVTKTGKDRTVKIPG</sequence>
<evidence type="ECO:0000313" key="4">
    <source>
        <dbReference type="Proteomes" id="UP000007076"/>
    </source>
</evidence>
<gene>
    <name evidence="3" type="ordered locus">KSE_48310</name>
</gene>
<dbReference type="RefSeq" id="WP_014137908.1">
    <property type="nucleotide sequence ID" value="NC_016109.1"/>
</dbReference>
<feature type="transmembrane region" description="Helical" evidence="2">
    <location>
        <begin position="464"/>
        <end position="486"/>
    </location>
</feature>
<feature type="compositionally biased region" description="Low complexity" evidence="1">
    <location>
        <begin position="293"/>
        <end position="324"/>
    </location>
</feature>
<feature type="region of interest" description="Disordered" evidence="1">
    <location>
        <begin position="1"/>
        <end position="459"/>
    </location>
</feature>
<feature type="compositionally biased region" description="Low complexity" evidence="1">
    <location>
        <begin position="262"/>
        <end position="282"/>
    </location>
</feature>
<feature type="compositionally biased region" description="Pro residues" evidence="1">
    <location>
        <begin position="158"/>
        <end position="170"/>
    </location>
</feature>
<keyword evidence="4" id="KW-1185">Reference proteome</keyword>
<dbReference type="PATRIC" id="fig|452652.3.peg.4817"/>
<evidence type="ECO:0000313" key="3">
    <source>
        <dbReference type="EMBL" id="BAJ30609.1"/>
    </source>
</evidence>
<keyword evidence="2" id="KW-0812">Transmembrane</keyword>
<accession>E4NGH9</accession>
<proteinExistence type="predicted"/>
<name>E4NGH9_KITSK</name>
<evidence type="ECO:0000256" key="2">
    <source>
        <dbReference type="SAM" id="Phobius"/>
    </source>
</evidence>
<keyword evidence="2" id="KW-1133">Transmembrane helix</keyword>
<feature type="compositionally biased region" description="Low complexity" evidence="1">
    <location>
        <begin position="21"/>
        <end position="30"/>
    </location>
</feature>
<feature type="compositionally biased region" description="Low complexity" evidence="1">
    <location>
        <begin position="413"/>
        <end position="448"/>
    </location>
</feature>
<feature type="compositionally biased region" description="Low complexity" evidence="1">
    <location>
        <begin position="183"/>
        <end position="209"/>
    </location>
</feature>
<reference evidence="3 4" key="1">
    <citation type="journal article" date="2010" name="DNA Res.">
        <title>Genome sequence of Kitasatospora setae NBRC 14216T: an evolutionary snapshot of the family Streptomycetaceae.</title>
        <authorList>
            <person name="Ichikawa N."/>
            <person name="Oguchi A."/>
            <person name="Ikeda H."/>
            <person name="Ishikawa J."/>
            <person name="Kitani S."/>
            <person name="Watanabe Y."/>
            <person name="Nakamura S."/>
            <person name="Katano Y."/>
            <person name="Kishi E."/>
            <person name="Sasagawa M."/>
            <person name="Ankai A."/>
            <person name="Fukui S."/>
            <person name="Hashimoto Y."/>
            <person name="Kamata S."/>
            <person name="Otoguro M."/>
            <person name="Tanikawa S."/>
            <person name="Nihira T."/>
            <person name="Horinouchi S."/>
            <person name="Ohnishi Y."/>
            <person name="Hayakawa M."/>
            <person name="Kuzuyama T."/>
            <person name="Arisawa A."/>
            <person name="Nomoto F."/>
            <person name="Miura H."/>
            <person name="Takahashi Y."/>
            <person name="Fujita N."/>
        </authorList>
    </citation>
    <scope>NUCLEOTIDE SEQUENCE [LARGE SCALE GENOMIC DNA]</scope>
    <source>
        <strain evidence="4">ATCC 33774 / DSM 43861 / JCM 3304 / KCC A-0304 / NBRC 14216 / KM-6054</strain>
    </source>
</reference>
<feature type="compositionally biased region" description="Low complexity" evidence="1">
    <location>
        <begin position="333"/>
        <end position="342"/>
    </location>
</feature>
<dbReference type="KEGG" id="ksk:KSE_48310"/>
<dbReference type="Proteomes" id="UP000007076">
    <property type="component" value="Chromosome"/>
</dbReference>
<evidence type="ECO:0000256" key="1">
    <source>
        <dbReference type="SAM" id="MobiDB-lite"/>
    </source>
</evidence>
<keyword evidence="2" id="KW-0472">Membrane</keyword>
<dbReference type="AlphaFoldDB" id="E4NGH9"/>
<protein>
    <recommendedName>
        <fullName evidence="5">Peptidoglycan binding domain-containing protein</fullName>
    </recommendedName>
</protein>
<dbReference type="eggNOG" id="COG3115">
    <property type="taxonomic scope" value="Bacteria"/>
</dbReference>
<feature type="compositionally biased region" description="Polar residues" evidence="1">
    <location>
        <begin position="58"/>
        <end position="67"/>
    </location>
</feature>
<dbReference type="STRING" id="452652.KSE_48310"/>
<organism evidence="3 4">
    <name type="scientific">Kitasatospora setae (strain ATCC 33774 / DSM 43861 / JCM 3304 / KCC A-0304 / NBRC 14216 / KM-6054)</name>
    <name type="common">Streptomyces setae</name>
    <dbReference type="NCBI Taxonomy" id="452652"/>
    <lineage>
        <taxon>Bacteria</taxon>
        <taxon>Bacillati</taxon>
        <taxon>Actinomycetota</taxon>
        <taxon>Actinomycetes</taxon>
        <taxon>Kitasatosporales</taxon>
        <taxon>Streptomycetaceae</taxon>
        <taxon>Kitasatospora</taxon>
    </lineage>
</organism>
<dbReference type="EMBL" id="AP010968">
    <property type="protein sequence ID" value="BAJ30609.1"/>
    <property type="molecule type" value="Genomic_DNA"/>
</dbReference>
<dbReference type="HOGENOM" id="CLU_025621_0_0_11"/>
<evidence type="ECO:0008006" key="5">
    <source>
        <dbReference type="Google" id="ProtNLM"/>
    </source>
</evidence>